<gene>
    <name evidence="2" type="ORF">INT45_004439</name>
</gene>
<dbReference type="SUPFAM" id="SSF56672">
    <property type="entry name" value="DNA/RNA polymerases"/>
    <property type="match status" value="1"/>
</dbReference>
<dbReference type="Pfam" id="PF00078">
    <property type="entry name" value="RVT_1"/>
    <property type="match status" value="1"/>
</dbReference>
<dbReference type="InterPro" id="IPR043502">
    <property type="entry name" value="DNA/RNA_pol_sf"/>
</dbReference>
<dbReference type="GO" id="GO:0003824">
    <property type="term" value="F:catalytic activity"/>
    <property type="evidence" value="ECO:0007669"/>
    <property type="project" value="InterPro"/>
</dbReference>
<feature type="domain" description="Reverse transcriptase" evidence="1">
    <location>
        <begin position="247"/>
        <end position="626"/>
    </location>
</feature>
<dbReference type="EMBL" id="JAEPRB010000118">
    <property type="protein sequence ID" value="KAG2221130.1"/>
    <property type="molecule type" value="Genomic_DNA"/>
</dbReference>
<dbReference type="OrthoDB" id="2207231at2759"/>
<comment type="caution">
    <text evidence="2">The sequence shown here is derived from an EMBL/GenBank/DDBJ whole genome shotgun (WGS) entry which is preliminary data.</text>
</comment>
<reference evidence="2 3" key="1">
    <citation type="submission" date="2020-12" db="EMBL/GenBank/DDBJ databases">
        <title>Metabolic potential, ecology and presence of endohyphal bacteria is reflected in genomic diversity of Mucoromycotina.</title>
        <authorList>
            <person name="Muszewska A."/>
            <person name="Okrasinska A."/>
            <person name="Steczkiewicz K."/>
            <person name="Drgas O."/>
            <person name="Orlowska M."/>
            <person name="Perlinska-Lenart U."/>
            <person name="Aleksandrzak-Piekarczyk T."/>
            <person name="Szatraj K."/>
            <person name="Zielenkiewicz U."/>
            <person name="Pilsyk S."/>
            <person name="Malc E."/>
            <person name="Mieczkowski P."/>
            <person name="Kruszewska J.S."/>
            <person name="Biernat P."/>
            <person name="Pawlowska J."/>
        </authorList>
    </citation>
    <scope>NUCLEOTIDE SEQUENCE [LARGE SCALE GENOMIC DNA]</scope>
    <source>
        <strain evidence="2 3">CBS 142.35</strain>
    </source>
</reference>
<evidence type="ECO:0000259" key="1">
    <source>
        <dbReference type="PROSITE" id="PS50878"/>
    </source>
</evidence>
<dbReference type="CDD" id="cd01650">
    <property type="entry name" value="RT_nLTR_like"/>
    <property type="match status" value="1"/>
</dbReference>
<evidence type="ECO:0000313" key="2">
    <source>
        <dbReference type="EMBL" id="KAG2221130.1"/>
    </source>
</evidence>
<dbReference type="SUPFAM" id="SSF56219">
    <property type="entry name" value="DNase I-like"/>
    <property type="match status" value="1"/>
</dbReference>
<protein>
    <recommendedName>
        <fullName evidence="1">Reverse transcriptase domain-containing protein</fullName>
    </recommendedName>
</protein>
<keyword evidence="3" id="KW-1185">Reference proteome</keyword>
<proteinExistence type="predicted"/>
<dbReference type="InterPro" id="IPR036691">
    <property type="entry name" value="Endo/exonu/phosph_ase_sf"/>
</dbReference>
<dbReference type="Proteomes" id="UP000646827">
    <property type="component" value="Unassembled WGS sequence"/>
</dbReference>
<dbReference type="AlphaFoldDB" id="A0A8H7S2R5"/>
<dbReference type="Gene3D" id="3.60.10.10">
    <property type="entry name" value="Endonuclease/exonuclease/phosphatase"/>
    <property type="match status" value="1"/>
</dbReference>
<dbReference type="PANTHER" id="PTHR19446">
    <property type="entry name" value="REVERSE TRANSCRIPTASES"/>
    <property type="match status" value="1"/>
</dbReference>
<dbReference type="InterPro" id="IPR005135">
    <property type="entry name" value="Endo/exonuclease/phosphatase"/>
</dbReference>
<dbReference type="PROSITE" id="PS50878">
    <property type="entry name" value="RT_POL"/>
    <property type="match status" value="1"/>
</dbReference>
<sequence>MEGTSHTIYCGDFNARLGSRVGDRVPDTRGRLLLSWLATNGMTIYNESLAYGQATNINPRGTSIVDLFFGTIPLNNSSMSIYNDISLSSEHKAVQLTYTDTIPLLNTTIQKMWHLQKLKDPEIRQTYITNFTSSLQPLQQTINHHVENDNTTTLNTIEDLTSQLNNIIYSTLDITVGRKTRAAINRLKWFWTPELEQAKDSRESYYKKWRRALHPATKVKWWFKHQEAQAKFRLAVNRRRAETWNIFCQKLDKGDFSKATATMKRIRKGRTLHPTFTDPNRPTIAANRMADHLENICADTTQHQRQHPSQAIDLPLLHHPTIEDDDSPFTEDHITGIIKKLANGKAPGADGIKSEMIKPICEQITPFLTALFQLCWRTSLTPTLWRIAQKNVYKTFWFLRPPPLDIVQAGFRHQRDALSQARCLHELSIMHTNHHGSPPVLIFLDVSKAYDTIDRNIIWSTLAPHIPYSLLQLLKNLFDNVYIEILLSNQVSRQFCPMNGVLQGSVLSPILYSHYINSLPSLLRDVEIQWLNEEYDDFQQQPSLKYNGLHINCLLYADDVALIGTWETIPLLLKACEEHSITLGFQWNPNKCMYMSTTAPPTNYTPKLYDVDIQRTNTFTYLGVPFNQAGLIHTKALVEHNTTATTTAMNVLASIGVRARCFGKLLCTRLYRQFLRPKMEYGLAITNLTNDDNKLLQEAQQTCLRKIYGTRNNRSMAVIHHLGNLEYMTERITILQAKFIFRSHYMPDDALLPMLRPYIILSKGTNAWNTLVKKNNIWNSITIDTDDITTTDIKTAIKHHRQHAYEKRCERKHSILLNACRNHVGIDPILWIPMSPSERILCIHYRLGWIINHQQQACPNCNNITRLSKQHLIQCFNVHSVLSISPNIKDPISYIFNRLPKSPPTASLRQRYYNIVWPKVCYLLHQWHRTCRPDQYTTSSSSTSRQFGQLFLEWIKPSAKPFSASPVTS</sequence>
<name>A0A8H7S2R5_9FUNG</name>
<evidence type="ECO:0000313" key="3">
    <source>
        <dbReference type="Proteomes" id="UP000646827"/>
    </source>
</evidence>
<organism evidence="2 3">
    <name type="scientific">Circinella minor</name>
    <dbReference type="NCBI Taxonomy" id="1195481"/>
    <lineage>
        <taxon>Eukaryota</taxon>
        <taxon>Fungi</taxon>
        <taxon>Fungi incertae sedis</taxon>
        <taxon>Mucoromycota</taxon>
        <taxon>Mucoromycotina</taxon>
        <taxon>Mucoromycetes</taxon>
        <taxon>Mucorales</taxon>
        <taxon>Lichtheimiaceae</taxon>
        <taxon>Circinella</taxon>
    </lineage>
</organism>
<dbReference type="Pfam" id="PF14529">
    <property type="entry name" value="Exo_endo_phos_2"/>
    <property type="match status" value="1"/>
</dbReference>
<dbReference type="InterPro" id="IPR000477">
    <property type="entry name" value="RT_dom"/>
</dbReference>
<accession>A0A8H7S2R5</accession>